<keyword evidence="2" id="KW-0472">Membrane</keyword>
<dbReference type="RefSeq" id="XP_029242581.1">
    <property type="nucleotide sequence ID" value="XM_029377608.1"/>
</dbReference>
<sequence>MEGLWRTLVDAHLEVLNATGWGALLDGLATSWSEGGSGMLHLMYQQASNFVAAVNWSEPFFTYLALFHLVVIALVLALTWRASAERIFVVDALVLLLGWCSSHINEFGRSHASAIFVEKGVNYFDRGGLFISVVYWCPLFLVALLLQGRLLVQMLRLMIVTKRKQLQKEMKERVAAAVGGGEGAGIKTSSTGATGKTSTETKKKN</sequence>
<dbReference type="GeneID" id="40324468"/>
<evidence type="ECO:0000256" key="1">
    <source>
        <dbReference type="SAM" id="MobiDB-lite"/>
    </source>
</evidence>
<dbReference type="OrthoDB" id="411535at2759"/>
<proteinExistence type="predicted"/>
<name>A0A3R7KYB3_TRYRA</name>
<organism evidence="3 4">
    <name type="scientific">Trypanosoma rangeli</name>
    <dbReference type="NCBI Taxonomy" id="5698"/>
    <lineage>
        <taxon>Eukaryota</taxon>
        <taxon>Discoba</taxon>
        <taxon>Euglenozoa</taxon>
        <taxon>Kinetoplastea</taxon>
        <taxon>Metakinetoplastina</taxon>
        <taxon>Trypanosomatida</taxon>
        <taxon>Trypanosomatidae</taxon>
        <taxon>Trypanosoma</taxon>
        <taxon>Herpetosoma</taxon>
    </lineage>
</organism>
<dbReference type="OMA" id="HVVVWVA"/>
<keyword evidence="4" id="KW-1185">Reference proteome</keyword>
<feature type="transmembrane region" description="Helical" evidence="2">
    <location>
        <begin position="60"/>
        <end position="80"/>
    </location>
</feature>
<dbReference type="EMBL" id="MKGL01000009">
    <property type="protein sequence ID" value="RNF12114.1"/>
    <property type="molecule type" value="Genomic_DNA"/>
</dbReference>
<feature type="region of interest" description="Disordered" evidence="1">
    <location>
        <begin position="176"/>
        <end position="205"/>
    </location>
</feature>
<feature type="compositionally biased region" description="Low complexity" evidence="1">
    <location>
        <begin position="185"/>
        <end position="198"/>
    </location>
</feature>
<accession>A0A3R7KYB3</accession>
<dbReference type="AlphaFoldDB" id="A0A3R7KYB3"/>
<dbReference type="Proteomes" id="UP000283634">
    <property type="component" value="Unassembled WGS sequence"/>
</dbReference>
<feature type="transmembrane region" description="Helical" evidence="2">
    <location>
        <begin position="129"/>
        <end position="152"/>
    </location>
</feature>
<protein>
    <submittedName>
        <fullName evidence="3">Uncharacterized protein</fullName>
    </submittedName>
</protein>
<keyword evidence="2" id="KW-1133">Transmembrane helix</keyword>
<gene>
    <name evidence="3" type="ORF">TraAM80_00535</name>
</gene>
<dbReference type="VEuPathDB" id="TriTrypDB:TRSC58_01346"/>
<evidence type="ECO:0000313" key="4">
    <source>
        <dbReference type="Proteomes" id="UP000283634"/>
    </source>
</evidence>
<dbReference type="InterPro" id="IPR026721">
    <property type="entry name" value="TMEM18"/>
</dbReference>
<dbReference type="Pfam" id="PF14770">
    <property type="entry name" value="TMEM18"/>
    <property type="match status" value="1"/>
</dbReference>
<comment type="caution">
    <text evidence="3">The sequence shown here is derived from an EMBL/GenBank/DDBJ whole genome shotgun (WGS) entry which is preliminary data.</text>
</comment>
<evidence type="ECO:0000313" key="3">
    <source>
        <dbReference type="EMBL" id="RNF12114.1"/>
    </source>
</evidence>
<reference evidence="3 4" key="1">
    <citation type="journal article" date="2018" name="BMC Genomics">
        <title>Genomic comparison of Trypanosoma conorhini and Trypanosoma rangeli to Trypanosoma cruzi strains of high and low virulence.</title>
        <authorList>
            <person name="Bradwell K.R."/>
            <person name="Koparde V.N."/>
            <person name="Matveyev A.V."/>
            <person name="Serrano M.G."/>
            <person name="Alves J.M."/>
            <person name="Parikh H."/>
            <person name="Huang B."/>
            <person name="Lee V."/>
            <person name="Espinosa-Alvarez O."/>
            <person name="Ortiz P.A."/>
            <person name="Costa-Martins A.G."/>
            <person name="Teixeira M.M."/>
            <person name="Buck G.A."/>
        </authorList>
    </citation>
    <scope>NUCLEOTIDE SEQUENCE [LARGE SCALE GENOMIC DNA]</scope>
    <source>
        <strain evidence="3 4">AM80</strain>
    </source>
</reference>
<keyword evidence="2" id="KW-0812">Transmembrane</keyword>
<evidence type="ECO:0000256" key="2">
    <source>
        <dbReference type="SAM" id="Phobius"/>
    </source>
</evidence>